<comment type="caution">
    <text evidence="3">The sequence shown here is derived from an EMBL/GenBank/DDBJ whole genome shotgun (WGS) entry which is preliminary data.</text>
</comment>
<keyword evidence="1" id="KW-0175">Coiled coil</keyword>
<proteinExistence type="predicted"/>
<feature type="compositionally biased region" description="Basic and acidic residues" evidence="2">
    <location>
        <begin position="321"/>
        <end position="336"/>
    </location>
</feature>
<feature type="compositionally biased region" description="Acidic residues" evidence="2">
    <location>
        <begin position="287"/>
        <end position="302"/>
    </location>
</feature>
<dbReference type="EMBL" id="CAIIXF020000001">
    <property type="protein sequence ID" value="CAH1772879.1"/>
    <property type="molecule type" value="Genomic_DNA"/>
</dbReference>
<feature type="region of interest" description="Disordered" evidence="2">
    <location>
        <begin position="1233"/>
        <end position="1286"/>
    </location>
</feature>
<feature type="region of interest" description="Disordered" evidence="2">
    <location>
        <begin position="608"/>
        <end position="665"/>
    </location>
</feature>
<feature type="region of interest" description="Disordered" evidence="2">
    <location>
        <begin position="98"/>
        <end position="503"/>
    </location>
</feature>
<evidence type="ECO:0000313" key="3">
    <source>
        <dbReference type="EMBL" id="CAH1772879.1"/>
    </source>
</evidence>
<dbReference type="SMART" id="SM00444">
    <property type="entry name" value="GYF"/>
    <property type="match status" value="1"/>
</dbReference>
<dbReference type="PANTHER" id="PTHR14445:SF36">
    <property type="entry name" value="FI03272P-RELATED"/>
    <property type="match status" value="1"/>
</dbReference>
<feature type="compositionally biased region" description="Basic and acidic residues" evidence="2">
    <location>
        <begin position="224"/>
        <end position="238"/>
    </location>
</feature>
<feature type="compositionally biased region" description="Low complexity" evidence="2">
    <location>
        <begin position="379"/>
        <end position="396"/>
    </location>
</feature>
<dbReference type="InterPro" id="IPR051640">
    <property type="entry name" value="GRB10-interact_GYF"/>
</dbReference>
<feature type="region of interest" description="Disordered" evidence="2">
    <location>
        <begin position="1109"/>
        <end position="1157"/>
    </location>
</feature>
<dbReference type="CDD" id="cd00072">
    <property type="entry name" value="GYF"/>
    <property type="match status" value="1"/>
</dbReference>
<feature type="compositionally biased region" description="Basic and acidic residues" evidence="2">
    <location>
        <begin position="246"/>
        <end position="266"/>
    </location>
</feature>
<feature type="compositionally biased region" description="Gly residues" evidence="2">
    <location>
        <begin position="109"/>
        <end position="118"/>
    </location>
</feature>
<dbReference type="InterPro" id="IPR035445">
    <property type="entry name" value="GYF-like_dom_sf"/>
</dbReference>
<gene>
    <name evidence="3" type="ORF">OFUS_LOCUS565</name>
</gene>
<dbReference type="InterPro" id="IPR003169">
    <property type="entry name" value="GYF"/>
</dbReference>
<dbReference type="GO" id="GO:0005829">
    <property type="term" value="C:cytosol"/>
    <property type="evidence" value="ECO:0007669"/>
    <property type="project" value="TreeGrafter"/>
</dbReference>
<feature type="compositionally biased region" description="Polar residues" evidence="2">
    <location>
        <begin position="1109"/>
        <end position="1147"/>
    </location>
</feature>
<dbReference type="PROSITE" id="PS50829">
    <property type="entry name" value="GYF"/>
    <property type="match status" value="1"/>
</dbReference>
<feature type="compositionally biased region" description="Polar residues" evidence="2">
    <location>
        <begin position="778"/>
        <end position="818"/>
    </location>
</feature>
<feature type="compositionally biased region" description="Basic and acidic residues" evidence="2">
    <location>
        <begin position="905"/>
        <end position="926"/>
    </location>
</feature>
<feature type="compositionally biased region" description="Basic and acidic residues" evidence="2">
    <location>
        <begin position="427"/>
        <end position="440"/>
    </location>
</feature>
<dbReference type="Proteomes" id="UP000749559">
    <property type="component" value="Unassembled WGS sequence"/>
</dbReference>
<feature type="compositionally biased region" description="Basic and acidic residues" evidence="2">
    <location>
        <begin position="452"/>
        <end position="465"/>
    </location>
</feature>
<sequence length="1308" mass="147747">MTDLNFGPEWLRALSDGNNVKSPPPSPAGFTKYKLADYRYGREEMLALYVPKKEVPEELAKHPSIVVEQSQPLLAVIPLTEEENRLMSQSVNSSAVLRLMGRGGPPPGVRGGRGGGPSDRGRGRGRGRGEGYFQRGTSFEDGAGYDTYGRGRAHNRSESWEDGRPGFTPRTFDDPDESPRREFSRSMSSSNWRDAKTLSERESPRDPRDIRDPRDPRDAEEDGDSWRRAGGTRHERSWGRGGGTSWRDRDRGDADYERPRGFERTRNNSYGDRGFRRSESYPGTNDDGGEDLPEWSMDDGGDMDNLGGFDASGAFMSLEELEAKEKKTKPNDEGGKSKAGIKLQSKQPPEANHDSKEVNKENKEKSVSKSPEKDKEEQQQQQQEESTNKNNKNKNSGPTKTDKLKKPVSKSDIAKQEKISVSPTPEIAKDNINKDKEPVGKTKKTTNKKVQNKIEEKSVDTETCDRVAPQDVQPVVNESSKSNGIVPGEGISKDGGANDDVDQNISMSEADFHHLEEAAENLVATWTAEEDEKSDKKAQIENGAVPLAHEDAKKWFYKDPQQDLQGPFTSDEMAEWFSAGYFTMNLLIKRGCDERFQPLGELIKRWNRVPFLPGPPPPPLLNNPNTEADSKDQPDPVQQQQQQPQQQTAPTSVAAPSGPTPSAVTPDQVRALQQQYLMQQQLIQQQALMRQLQMQALLQQLGQQEAFAKLNPQQQQQLALQLLLKQQTGLLPQAAQQTPQNNTGKPQPQKVSPRSVDHPGLQRSVSQPADPDHPAFQRSLSQPSLEENNANNWQNPPTSGAAWSQPNSVWDLNPTKSQNTEEMRRLERDKAQKEEEERQENARRQEEERRRLEEAQRQEAERQHLIEQQKQEERRKLEEERIRQEREEEMRRIELQRQQQQQQEEMARKQEMQRQAEMQRRQEEQRQLEIQRRQVQEIQKAQELQRQQQQEALQRLQQEQLANIQLPTSAQWGKGVSPPAGSQALSLAQIQKLQEEKERNEQEERQRQIDIQRQQLQAIVQAQQQKSWAAAQAQANSGKSLLEIQEEQARQLQADHQRKQQQQQAQANKAQMSIAAAATWNSGANAATWASEGAWGANKANAGGFWEVSNSSQQQKNNTGKTGFPSLQSLSNSSNGPVNTSNKSKGPSRSKKEEEMVQRLFQARSPPQDDFTQWCHNALKGLNASVDIPTFVAFLQDVDSPYEVHDYVKSYLGETGDTQAFATAFLEKRSQCRNQERNQSEENMWGPAPAVNPNEGRQTQNNNDDKAVKNKKKKSKMQKLDPSILGFSVHAAPDRVNVGEIDTLEGVQ</sequence>
<feature type="compositionally biased region" description="Basic and acidic residues" evidence="2">
    <location>
        <begin position="351"/>
        <end position="378"/>
    </location>
</feature>
<protein>
    <submittedName>
        <fullName evidence="3">Uncharacterized protein</fullName>
    </submittedName>
</protein>
<feature type="compositionally biased region" description="Polar residues" evidence="2">
    <location>
        <begin position="735"/>
        <end position="752"/>
    </location>
</feature>
<accession>A0A8J1YA56</accession>
<organism evidence="3 4">
    <name type="scientific">Owenia fusiformis</name>
    <name type="common">Polychaete worm</name>
    <dbReference type="NCBI Taxonomy" id="6347"/>
    <lineage>
        <taxon>Eukaryota</taxon>
        <taxon>Metazoa</taxon>
        <taxon>Spiralia</taxon>
        <taxon>Lophotrochozoa</taxon>
        <taxon>Annelida</taxon>
        <taxon>Polychaeta</taxon>
        <taxon>Sedentaria</taxon>
        <taxon>Canalipalpata</taxon>
        <taxon>Sabellida</taxon>
        <taxon>Oweniida</taxon>
        <taxon>Oweniidae</taxon>
        <taxon>Owenia</taxon>
    </lineage>
</organism>
<feature type="compositionally biased region" description="Basic and acidic residues" evidence="2">
    <location>
        <begin position="155"/>
        <end position="164"/>
    </location>
</feature>
<feature type="compositionally biased region" description="Basic and acidic residues" evidence="2">
    <location>
        <begin position="1048"/>
        <end position="1058"/>
    </location>
</feature>
<dbReference type="PANTHER" id="PTHR14445">
    <property type="entry name" value="GRB10 INTERACTING GYF PROTEIN"/>
    <property type="match status" value="1"/>
</dbReference>
<reference evidence="3" key="1">
    <citation type="submission" date="2022-03" db="EMBL/GenBank/DDBJ databases">
        <authorList>
            <person name="Martin C."/>
        </authorList>
    </citation>
    <scope>NUCLEOTIDE SEQUENCE</scope>
</reference>
<feature type="compositionally biased region" description="Basic residues" evidence="2">
    <location>
        <begin position="441"/>
        <end position="451"/>
    </location>
</feature>
<keyword evidence="4" id="KW-1185">Reference proteome</keyword>
<dbReference type="OrthoDB" id="48509at2759"/>
<feature type="compositionally biased region" description="Basic and acidic residues" evidence="2">
    <location>
        <begin position="193"/>
        <end position="217"/>
    </location>
</feature>
<dbReference type="Gene3D" id="3.30.1490.40">
    <property type="match status" value="1"/>
</dbReference>
<evidence type="ECO:0000256" key="1">
    <source>
        <dbReference type="SAM" id="Coils"/>
    </source>
</evidence>
<evidence type="ECO:0000256" key="2">
    <source>
        <dbReference type="SAM" id="MobiDB-lite"/>
    </source>
</evidence>
<feature type="compositionally biased region" description="Pro residues" evidence="2">
    <location>
        <begin position="612"/>
        <end position="621"/>
    </location>
</feature>
<feature type="compositionally biased region" description="Basic and acidic residues" evidence="2">
    <location>
        <begin position="171"/>
        <end position="184"/>
    </location>
</feature>
<feature type="coiled-coil region" evidence="1">
    <location>
        <begin position="983"/>
        <end position="1013"/>
    </location>
</feature>
<feature type="compositionally biased region" description="Basic and acidic residues" evidence="2">
    <location>
        <begin position="819"/>
        <end position="895"/>
    </location>
</feature>
<feature type="compositionally biased region" description="Low complexity" evidence="2">
    <location>
        <begin position="635"/>
        <end position="647"/>
    </location>
</feature>
<name>A0A8J1YA56_OWEFU</name>
<feature type="region of interest" description="Disordered" evidence="2">
    <location>
        <begin position="735"/>
        <end position="926"/>
    </location>
</feature>
<feature type="region of interest" description="Disordered" evidence="2">
    <location>
        <begin position="1048"/>
        <end position="1068"/>
    </location>
</feature>
<evidence type="ECO:0000313" key="4">
    <source>
        <dbReference type="Proteomes" id="UP000749559"/>
    </source>
</evidence>
<dbReference type="SUPFAM" id="SSF55277">
    <property type="entry name" value="GYF domain"/>
    <property type="match status" value="1"/>
</dbReference>
<dbReference type="Pfam" id="PF02213">
    <property type="entry name" value="GYF"/>
    <property type="match status" value="1"/>
</dbReference>